<keyword evidence="1" id="KW-0472">Membrane</keyword>
<accession>A0AAD7IKZ4</accession>
<dbReference type="PANTHER" id="PTHR35043:SF7">
    <property type="entry name" value="TRANSCRIPTION FACTOR DOMAIN-CONTAINING PROTEIN"/>
    <property type="match status" value="1"/>
</dbReference>
<feature type="transmembrane region" description="Helical" evidence="1">
    <location>
        <begin position="285"/>
        <end position="306"/>
    </location>
</feature>
<comment type="caution">
    <text evidence="3">The sequence shown here is derived from an EMBL/GenBank/DDBJ whole genome shotgun (WGS) entry which is preliminary data.</text>
</comment>
<keyword evidence="1" id="KW-0812">Transmembrane</keyword>
<feature type="transmembrane region" description="Helical" evidence="1">
    <location>
        <begin position="357"/>
        <end position="375"/>
    </location>
</feature>
<keyword evidence="4" id="KW-1185">Reference proteome</keyword>
<reference evidence="3" key="1">
    <citation type="submission" date="2023-03" db="EMBL/GenBank/DDBJ databases">
        <title>Massive genome expansion in bonnet fungi (Mycena s.s.) driven by repeated elements and novel gene families across ecological guilds.</title>
        <authorList>
            <consortium name="Lawrence Berkeley National Laboratory"/>
            <person name="Harder C.B."/>
            <person name="Miyauchi S."/>
            <person name="Viragh M."/>
            <person name="Kuo A."/>
            <person name="Thoen E."/>
            <person name="Andreopoulos B."/>
            <person name="Lu D."/>
            <person name="Skrede I."/>
            <person name="Drula E."/>
            <person name="Henrissat B."/>
            <person name="Morin E."/>
            <person name="Kohler A."/>
            <person name="Barry K."/>
            <person name="LaButti K."/>
            <person name="Morin E."/>
            <person name="Salamov A."/>
            <person name="Lipzen A."/>
            <person name="Mereny Z."/>
            <person name="Hegedus B."/>
            <person name="Baldrian P."/>
            <person name="Stursova M."/>
            <person name="Weitz H."/>
            <person name="Taylor A."/>
            <person name="Grigoriev I.V."/>
            <person name="Nagy L.G."/>
            <person name="Martin F."/>
            <person name="Kauserud H."/>
        </authorList>
    </citation>
    <scope>NUCLEOTIDE SEQUENCE</scope>
    <source>
        <strain evidence="3">CBHHK182m</strain>
    </source>
</reference>
<feature type="signal peptide" evidence="2">
    <location>
        <begin position="1"/>
        <end position="16"/>
    </location>
</feature>
<feature type="transmembrane region" description="Helical" evidence="1">
    <location>
        <begin position="198"/>
        <end position="217"/>
    </location>
</feature>
<dbReference type="PANTHER" id="PTHR35043">
    <property type="entry name" value="TRANSCRIPTION FACTOR DOMAIN-CONTAINING PROTEIN"/>
    <property type="match status" value="1"/>
</dbReference>
<dbReference type="Proteomes" id="UP001215598">
    <property type="component" value="Unassembled WGS sequence"/>
</dbReference>
<name>A0AAD7IKZ4_9AGAR</name>
<gene>
    <name evidence="3" type="ORF">B0H16DRAFT_1557687</name>
</gene>
<protein>
    <submittedName>
        <fullName evidence="3">Uncharacterized protein</fullName>
    </submittedName>
</protein>
<keyword evidence="2" id="KW-0732">Signal</keyword>
<dbReference type="EMBL" id="JARKIB010000082">
    <property type="protein sequence ID" value="KAJ7745643.1"/>
    <property type="molecule type" value="Genomic_DNA"/>
</dbReference>
<feature type="transmembrane region" description="Helical" evidence="1">
    <location>
        <begin position="318"/>
        <end position="345"/>
    </location>
</feature>
<proteinExistence type="predicted"/>
<evidence type="ECO:0000256" key="2">
    <source>
        <dbReference type="SAM" id="SignalP"/>
    </source>
</evidence>
<evidence type="ECO:0000313" key="3">
    <source>
        <dbReference type="EMBL" id="KAJ7745643.1"/>
    </source>
</evidence>
<evidence type="ECO:0000256" key="1">
    <source>
        <dbReference type="SAM" id="Phobius"/>
    </source>
</evidence>
<evidence type="ECO:0000313" key="4">
    <source>
        <dbReference type="Proteomes" id="UP001215598"/>
    </source>
</evidence>
<feature type="chain" id="PRO_5042265107" evidence="2">
    <location>
        <begin position="17"/>
        <end position="408"/>
    </location>
</feature>
<organism evidence="3 4">
    <name type="scientific">Mycena metata</name>
    <dbReference type="NCBI Taxonomy" id="1033252"/>
    <lineage>
        <taxon>Eukaryota</taxon>
        <taxon>Fungi</taxon>
        <taxon>Dikarya</taxon>
        <taxon>Basidiomycota</taxon>
        <taxon>Agaricomycotina</taxon>
        <taxon>Agaricomycetes</taxon>
        <taxon>Agaricomycetidae</taxon>
        <taxon>Agaricales</taxon>
        <taxon>Marasmiineae</taxon>
        <taxon>Mycenaceae</taxon>
        <taxon>Mycena</taxon>
    </lineage>
</organism>
<keyword evidence="1" id="KW-1133">Transmembrane helix</keyword>
<dbReference type="AlphaFoldDB" id="A0AAD7IKZ4"/>
<feature type="transmembrane region" description="Helical" evidence="1">
    <location>
        <begin position="81"/>
        <end position="101"/>
    </location>
</feature>
<sequence>MLLLFLVHLVTKRASTTPVALPLAPRTSTDICDDINNCRKLFDIVWGCLATIFACTWVSAHPNVPPPNQSWLVLFRHRLKMMLTGIVAPEIMVGLAARQFWGARILSKKYNFTRTHGFFFCMGGFVSSAGYPITTEEQLADPDLGPEFLKGIQNVDEEDIKDKSKGDALSKGVALVQGLWFTTQCLARVHQHLAVTELEVATLAFAVVNIFIWLLWWNKPLDVQRPVVVGPPKLPDTQPINPRQLSRWDRFFYAFWGRSADYDYDPLSSTSVPSFWSSPMEINPLRGTVGIAALAGCMFGAIQCAAWKNDFPTTAEMWIWRAGSLVTTTSPAVVFLTLLVDYIIYGTTFEETALGDAISAINLIANVVSIPIYMMSRAVLIPLPFVALRSLPPSAFVDVNWSAYIPHI</sequence>